<evidence type="ECO:0000256" key="8">
    <source>
        <dbReference type="ARBA" id="ARBA00022824"/>
    </source>
</evidence>
<evidence type="ECO:0000256" key="1">
    <source>
        <dbReference type="ARBA" id="ARBA00004477"/>
    </source>
</evidence>
<dbReference type="Pfam" id="PF01569">
    <property type="entry name" value="PAP2"/>
    <property type="match status" value="1"/>
</dbReference>
<evidence type="ECO:0000256" key="7">
    <source>
        <dbReference type="ARBA" id="ARBA00022801"/>
    </source>
</evidence>
<evidence type="ECO:0000259" key="12">
    <source>
        <dbReference type="SMART" id="SM00014"/>
    </source>
</evidence>
<accession>A0AAV2RUR5</accession>
<organism evidence="13 14">
    <name type="scientific">Meganyctiphanes norvegica</name>
    <name type="common">Northern krill</name>
    <name type="synonym">Thysanopoda norvegica</name>
    <dbReference type="NCBI Taxonomy" id="48144"/>
    <lineage>
        <taxon>Eukaryota</taxon>
        <taxon>Metazoa</taxon>
        <taxon>Ecdysozoa</taxon>
        <taxon>Arthropoda</taxon>
        <taxon>Crustacea</taxon>
        <taxon>Multicrustacea</taxon>
        <taxon>Malacostraca</taxon>
        <taxon>Eumalacostraca</taxon>
        <taxon>Eucarida</taxon>
        <taxon>Euphausiacea</taxon>
        <taxon>Euphausiidae</taxon>
        <taxon>Meganyctiphanes</taxon>
    </lineage>
</organism>
<keyword evidence="14" id="KW-1185">Reference proteome</keyword>
<dbReference type="Gene3D" id="1.20.144.10">
    <property type="entry name" value="Phosphatidic acid phosphatase type 2/haloperoxidase"/>
    <property type="match status" value="1"/>
</dbReference>
<evidence type="ECO:0000256" key="2">
    <source>
        <dbReference type="ARBA" id="ARBA00004742"/>
    </source>
</evidence>
<dbReference type="InterPro" id="IPR036938">
    <property type="entry name" value="PAP2/HPO_sf"/>
</dbReference>
<evidence type="ECO:0000256" key="6">
    <source>
        <dbReference type="ARBA" id="ARBA00022692"/>
    </source>
</evidence>
<evidence type="ECO:0000256" key="4">
    <source>
        <dbReference type="ARBA" id="ARBA00012634"/>
    </source>
</evidence>
<protein>
    <recommendedName>
        <fullName evidence="4">glucose-6-phosphatase</fullName>
        <ecNumber evidence="4">3.1.3.9</ecNumber>
    </recommendedName>
</protein>
<keyword evidence="5" id="KW-0312">Gluconeogenesis</keyword>
<dbReference type="GO" id="GO:0006094">
    <property type="term" value="P:gluconeogenesis"/>
    <property type="evidence" value="ECO:0007669"/>
    <property type="project" value="UniProtKB-KW"/>
</dbReference>
<gene>
    <name evidence="13" type="ORF">MNOR_LOCUS28786</name>
</gene>
<evidence type="ECO:0000256" key="9">
    <source>
        <dbReference type="ARBA" id="ARBA00022989"/>
    </source>
</evidence>
<keyword evidence="9 11" id="KW-1133">Transmembrane helix</keyword>
<dbReference type="PANTHER" id="PTHR12591:SF0">
    <property type="entry name" value="FI19814P1"/>
    <property type="match status" value="1"/>
</dbReference>
<evidence type="ECO:0000313" key="14">
    <source>
        <dbReference type="Proteomes" id="UP001497623"/>
    </source>
</evidence>
<comment type="pathway">
    <text evidence="2">Carbohydrate biosynthesis; gluconeogenesis.</text>
</comment>
<keyword evidence="6 11" id="KW-0812">Transmembrane</keyword>
<dbReference type="SMART" id="SM00014">
    <property type="entry name" value="acidPPc"/>
    <property type="match status" value="1"/>
</dbReference>
<proteinExistence type="inferred from homology"/>
<dbReference type="GO" id="GO:0051156">
    <property type="term" value="P:glucose 6-phosphate metabolic process"/>
    <property type="evidence" value="ECO:0007669"/>
    <property type="project" value="TreeGrafter"/>
</dbReference>
<reference evidence="13 14" key="1">
    <citation type="submission" date="2024-05" db="EMBL/GenBank/DDBJ databases">
        <authorList>
            <person name="Wallberg A."/>
        </authorList>
    </citation>
    <scope>NUCLEOTIDE SEQUENCE [LARGE SCALE GENOMIC DNA]</scope>
</reference>
<evidence type="ECO:0000256" key="3">
    <source>
        <dbReference type="ARBA" id="ARBA00009266"/>
    </source>
</evidence>
<comment type="caution">
    <text evidence="13">The sequence shown here is derived from an EMBL/GenBank/DDBJ whole genome shotgun (WGS) entry which is preliminary data.</text>
</comment>
<evidence type="ECO:0000256" key="5">
    <source>
        <dbReference type="ARBA" id="ARBA00022432"/>
    </source>
</evidence>
<comment type="similarity">
    <text evidence="3">Belongs to the glucose-6-phosphatase family.</text>
</comment>
<evidence type="ECO:0000313" key="13">
    <source>
        <dbReference type="EMBL" id="CAL4141041.1"/>
    </source>
</evidence>
<keyword evidence="10 11" id="KW-0472">Membrane</keyword>
<evidence type="ECO:0000256" key="11">
    <source>
        <dbReference type="SAM" id="Phobius"/>
    </source>
</evidence>
<dbReference type="InterPro" id="IPR000326">
    <property type="entry name" value="PAP2/HPO"/>
</dbReference>
<dbReference type="PANTHER" id="PTHR12591">
    <property type="entry name" value="GLUCOSE-6-PHOSPHATASE"/>
    <property type="match status" value="1"/>
</dbReference>
<dbReference type="GO" id="GO:0004346">
    <property type="term" value="F:glucose-6-phosphatase activity"/>
    <property type="evidence" value="ECO:0007669"/>
    <property type="project" value="UniProtKB-EC"/>
</dbReference>
<keyword evidence="8" id="KW-0256">Endoplasmic reticulum</keyword>
<name>A0AAV2RUR5_MEGNR</name>
<dbReference type="EMBL" id="CAXKWB010032379">
    <property type="protein sequence ID" value="CAL4141041.1"/>
    <property type="molecule type" value="Genomic_DNA"/>
</dbReference>
<dbReference type="Proteomes" id="UP001497623">
    <property type="component" value="Unassembled WGS sequence"/>
</dbReference>
<dbReference type="EC" id="3.1.3.9" evidence="4"/>
<feature type="domain" description="Phosphatidic acid phosphatase type 2/haloperoxidase" evidence="12">
    <location>
        <begin position="56"/>
        <end position="202"/>
    </location>
</feature>
<dbReference type="AlphaFoldDB" id="A0AAV2RUR5"/>
<comment type="subcellular location">
    <subcellularLocation>
        <location evidence="1">Endoplasmic reticulum membrane</location>
        <topology evidence="1">Multi-pass membrane protein</topology>
    </subcellularLocation>
</comment>
<dbReference type="SUPFAM" id="SSF48317">
    <property type="entry name" value="Acid phosphatase/Vanadium-dependent haloperoxidase"/>
    <property type="match status" value="1"/>
</dbReference>
<feature type="non-terminal residue" evidence="13">
    <location>
        <position position="265"/>
    </location>
</feature>
<feature type="transmembrane region" description="Helical" evidence="11">
    <location>
        <begin position="156"/>
        <end position="179"/>
    </location>
</feature>
<evidence type="ECO:0000256" key="10">
    <source>
        <dbReference type="ARBA" id="ARBA00023136"/>
    </source>
</evidence>
<sequence length="265" mass="30162">MTSFEQINKHGADVIEYMQVNYPGYARRMMQISDFGDPGLAFSLYFPLVMALNADLGSKMMWTVIFSEWANMILKWVTFGDRPFWWVHESALYKNQLPVVVAPPMLMQFPRTCETTPGFPSGHTMLNAAMFFVLAQALCDTVARSTTFLSRTGRTWLIRGIWTTYIIWIALMIISRTYIATHFPHQACAGAAIAFLSGREITKVYQKMDKFSLVSAPISGNILQIVKLYIIFNPQMSFNDPATFCGQKDPFHITSHLLFSLLSKH</sequence>
<dbReference type="GO" id="GO:0005789">
    <property type="term" value="C:endoplasmic reticulum membrane"/>
    <property type="evidence" value="ECO:0007669"/>
    <property type="project" value="UniProtKB-SubCell"/>
</dbReference>
<keyword evidence="7" id="KW-0378">Hydrolase</keyword>